<evidence type="ECO:0000256" key="8">
    <source>
        <dbReference type="ARBA" id="ARBA00022741"/>
    </source>
</evidence>
<dbReference type="EMBL" id="BPVZ01000095">
    <property type="protein sequence ID" value="GKV32310.1"/>
    <property type="molecule type" value="Genomic_DNA"/>
</dbReference>
<evidence type="ECO:0000259" key="15">
    <source>
        <dbReference type="PROSITE" id="PS50011"/>
    </source>
</evidence>
<dbReference type="Gene3D" id="3.30.200.20">
    <property type="entry name" value="Phosphorylase Kinase, domain 1"/>
    <property type="match status" value="1"/>
</dbReference>
<feature type="domain" description="Protein kinase" evidence="15">
    <location>
        <begin position="518"/>
        <end position="794"/>
    </location>
</feature>
<evidence type="ECO:0000256" key="3">
    <source>
        <dbReference type="ARBA" id="ARBA00022614"/>
    </source>
</evidence>
<feature type="chain" id="PRO_5043808952" description="Protein kinase domain-containing protein" evidence="14">
    <location>
        <begin position="20"/>
        <end position="794"/>
    </location>
</feature>
<dbReference type="FunFam" id="3.30.200.20:FF:000454">
    <property type="entry name" value="Leucine-rich repeat receptor-like tyrosine-protein kinase PXC3"/>
    <property type="match status" value="1"/>
</dbReference>
<keyword evidence="13" id="KW-0325">Glycoprotein</keyword>
<dbReference type="InterPro" id="IPR001611">
    <property type="entry name" value="Leu-rich_rpt"/>
</dbReference>
<dbReference type="SMART" id="SM00369">
    <property type="entry name" value="LRR_TYP"/>
    <property type="match status" value="6"/>
</dbReference>
<keyword evidence="12" id="KW-0675">Receptor</keyword>
<keyword evidence="17" id="KW-1185">Reference proteome</keyword>
<evidence type="ECO:0000256" key="14">
    <source>
        <dbReference type="SAM" id="SignalP"/>
    </source>
</evidence>
<evidence type="ECO:0000256" key="12">
    <source>
        <dbReference type="ARBA" id="ARBA00023170"/>
    </source>
</evidence>
<dbReference type="InterPro" id="IPR001245">
    <property type="entry name" value="Ser-Thr/Tyr_kinase_cat_dom"/>
</dbReference>
<keyword evidence="7" id="KW-0677">Repeat</keyword>
<keyword evidence="6 14" id="KW-0732">Signal</keyword>
<comment type="similarity">
    <text evidence="2">Belongs to the RLP family.</text>
</comment>
<dbReference type="InterPro" id="IPR000719">
    <property type="entry name" value="Prot_kinase_dom"/>
</dbReference>
<dbReference type="InterPro" id="IPR003591">
    <property type="entry name" value="Leu-rich_rpt_typical-subtyp"/>
</dbReference>
<dbReference type="AlphaFoldDB" id="A0AAV5L5I3"/>
<dbReference type="SUPFAM" id="SSF52058">
    <property type="entry name" value="L domain-like"/>
    <property type="match status" value="2"/>
</dbReference>
<evidence type="ECO:0000256" key="2">
    <source>
        <dbReference type="ARBA" id="ARBA00009592"/>
    </source>
</evidence>
<proteinExistence type="inferred from homology"/>
<evidence type="ECO:0000256" key="10">
    <source>
        <dbReference type="ARBA" id="ARBA00022989"/>
    </source>
</evidence>
<keyword evidence="8" id="KW-0547">Nucleotide-binding</keyword>
<dbReference type="InterPro" id="IPR032675">
    <property type="entry name" value="LRR_dom_sf"/>
</dbReference>
<evidence type="ECO:0000256" key="6">
    <source>
        <dbReference type="ARBA" id="ARBA00022729"/>
    </source>
</evidence>
<evidence type="ECO:0000256" key="9">
    <source>
        <dbReference type="ARBA" id="ARBA00022840"/>
    </source>
</evidence>
<dbReference type="FunFam" id="3.80.10.10:FF:000095">
    <property type="entry name" value="LRR receptor-like serine/threonine-protein kinase GSO1"/>
    <property type="match status" value="1"/>
</dbReference>
<feature type="signal peptide" evidence="14">
    <location>
        <begin position="1"/>
        <end position="19"/>
    </location>
</feature>
<keyword evidence="10" id="KW-1133">Transmembrane helix</keyword>
<keyword evidence="9" id="KW-0067">ATP-binding</keyword>
<keyword evidence="3" id="KW-0433">Leucine-rich repeat</keyword>
<dbReference type="InterPro" id="IPR011009">
    <property type="entry name" value="Kinase-like_dom_sf"/>
</dbReference>
<dbReference type="GO" id="GO:0004672">
    <property type="term" value="F:protein kinase activity"/>
    <property type="evidence" value="ECO:0007669"/>
    <property type="project" value="InterPro"/>
</dbReference>
<evidence type="ECO:0000313" key="17">
    <source>
        <dbReference type="Proteomes" id="UP001054252"/>
    </source>
</evidence>
<dbReference type="Gene3D" id="1.10.510.10">
    <property type="entry name" value="Transferase(Phosphotransferase) domain 1"/>
    <property type="match status" value="1"/>
</dbReference>
<keyword evidence="11" id="KW-0472">Membrane</keyword>
<dbReference type="FunFam" id="3.80.10.10:FF:000512">
    <property type="entry name" value="Leucine-rich repeat receptor-like serine/threonine-protein kinase BAM3"/>
    <property type="match status" value="1"/>
</dbReference>
<reference evidence="16 17" key="1">
    <citation type="journal article" date="2021" name="Commun. Biol.">
        <title>The genome of Shorea leprosula (Dipterocarpaceae) highlights the ecological relevance of drought in aseasonal tropical rainforests.</title>
        <authorList>
            <person name="Ng K.K.S."/>
            <person name="Kobayashi M.J."/>
            <person name="Fawcett J.A."/>
            <person name="Hatakeyama M."/>
            <person name="Paape T."/>
            <person name="Ng C.H."/>
            <person name="Ang C.C."/>
            <person name="Tnah L.H."/>
            <person name="Lee C.T."/>
            <person name="Nishiyama T."/>
            <person name="Sese J."/>
            <person name="O'Brien M.J."/>
            <person name="Copetti D."/>
            <person name="Mohd Noor M.I."/>
            <person name="Ong R.C."/>
            <person name="Putra M."/>
            <person name="Sireger I.Z."/>
            <person name="Indrioko S."/>
            <person name="Kosugi Y."/>
            <person name="Izuno A."/>
            <person name="Isagi Y."/>
            <person name="Lee S.L."/>
            <person name="Shimizu K.K."/>
        </authorList>
    </citation>
    <scope>NUCLEOTIDE SEQUENCE [LARGE SCALE GENOMIC DNA]</scope>
    <source>
        <strain evidence="16">214</strain>
    </source>
</reference>
<dbReference type="Proteomes" id="UP001054252">
    <property type="component" value="Unassembled WGS sequence"/>
</dbReference>
<evidence type="ECO:0000256" key="1">
    <source>
        <dbReference type="ARBA" id="ARBA00004479"/>
    </source>
</evidence>
<accession>A0AAV5L5I3</accession>
<dbReference type="SUPFAM" id="SSF56112">
    <property type="entry name" value="Protein kinase-like (PK-like)"/>
    <property type="match status" value="1"/>
</dbReference>
<dbReference type="FunFam" id="1.10.510.10:FF:000388">
    <property type="entry name" value="Leucine-rich repeat receptor-like tyrosine-protein kinase PXC3"/>
    <property type="match status" value="1"/>
</dbReference>
<evidence type="ECO:0000256" key="7">
    <source>
        <dbReference type="ARBA" id="ARBA00022737"/>
    </source>
</evidence>
<evidence type="ECO:0000256" key="5">
    <source>
        <dbReference type="ARBA" id="ARBA00022692"/>
    </source>
</evidence>
<dbReference type="Gene3D" id="3.80.10.10">
    <property type="entry name" value="Ribonuclease Inhibitor"/>
    <property type="match status" value="3"/>
</dbReference>
<dbReference type="InterPro" id="IPR051716">
    <property type="entry name" value="Plant_RL_S/T_kinase"/>
</dbReference>
<dbReference type="GO" id="GO:0016020">
    <property type="term" value="C:membrane"/>
    <property type="evidence" value="ECO:0007669"/>
    <property type="project" value="UniProtKB-SubCell"/>
</dbReference>
<organism evidence="16 17">
    <name type="scientific">Rubroshorea leprosula</name>
    <dbReference type="NCBI Taxonomy" id="152421"/>
    <lineage>
        <taxon>Eukaryota</taxon>
        <taxon>Viridiplantae</taxon>
        <taxon>Streptophyta</taxon>
        <taxon>Embryophyta</taxon>
        <taxon>Tracheophyta</taxon>
        <taxon>Spermatophyta</taxon>
        <taxon>Magnoliopsida</taxon>
        <taxon>eudicotyledons</taxon>
        <taxon>Gunneridae</taxon>
        <taxon>Pentapetalae</taxon>
        <taxon>rosids</taxon>
        <taxon>malvids</taxon>
        <taxon>Malvales</taxon>
        <taxon>Dipterocarpaceae</taxon>
        <taxon>Rubroshorea</taxon>
    </lineage>
</organism>
<dbReference type="Pfam" id="PF07714">
    <property type="entry name" value="PK_Tyr_Ser-Thr"/>
    <property type="match status" value="1"/>
</dbReference>
<dbReference type="GO" id="GO:0005524">
    <property type="term" value="F:ATP binding"/>
    <property type="evidence" value="ECO:0007669"/>
    <property type="project" value="UniProtKB-KW"/>
</dbReference>
<dbReference type="PANTHER" id="PTHR48053:SF105">
    <property type="entry name" value="RECEPTOR-LIKE PROTEIN KINASE"/>
    <property type="match status" value="1"/>
</dbReference>
<sequence>MSLSLFLSFFFLLHPLVLAQLAENQRSIMLNLPHLLNISSSPWDVTKEPNPCLWQGVTCGDPPKNSSIISLSLYGFGLSSSDFLSEVCRIDSLRSLNLSNNNLESISDGFFNSCGGIDGLKVLDFSSNRLVGPLPAFRNFVGLEVLDLSFNNLNGEINSQLSQLVSLKSLNLSANRFIGSVPTQLGKPSVLEQLQLSKNLFHGKIPVELLAYMNLTLIDLSDNNLTGSIPVAIGSLSKLRFLLLSHNGLTGEIPKSISNIITLQRFAANQNNFVGEVPVGITRYIKILDLSYNNLSGLIPSDLLSQSSLQHVDLSYNLLKGTIPERMSSSLVRLRLGSNFLNGSIPTTLTKLQNLAYLELENNSFSGSIPPELGACQNLSLLNLAQNNITGTLPAELGHLTKLQVMKLQQNKLGGQIPPEITQLQSLGILNISWNHLGGPIPSSISNLKKLTNMNLQSNNLVGFIPVSLGDLNLLLELNLGGNNLIIPPPQVIQGNLLTANGIHRSNIDFNKAMEAVASTENIVLKTRFSTYYKAIMPSGTSYFVKKLSWSDKLFQLGSHDKFEQELQVLGRLSNSNVMIPLAYVLTVDSAYLFYEYAAKGTLYDILHGSAKDALDWASRYSIAVGVAQGLAFLHGCTSSPILLLDLSSKNIMLRSLKEPQVADIELYKVIDPSKSTGSLSTVAGSVGYIPPEYAYTMRVTMAGNVYSFGVILLELLTGKPAVSEGTELAKWVLRNSMQQNNLDRILDFNISKTSLAARNQMLAVLKVAVACVSASPEARPKMKSVLRMLLNAR</sequence>
<gene>
    <name evidence="16" type="ORF">SLEP1_g40925</name>
</gene>
<dbReference type="PROSITE" id="PS51450">
    <property type="entry name" value="LRR"/>
    <property type="match status" value="1"/>
</dbReference>
<dbReference type="Pfam" id="PF13855">
    <property type="entry name" value="LRR_8"/>
    <property type="match status" value="1"/>
</dbReference>
<dbReference type="Pfam" id="PF00560">
    <property type="entry name" value="LRR_1"/>
    <property type="match status" value="8"/>
</dbReference>
<comment type="subcellular location">
    <subcellularLocation>
        <location evidence="1">Membrane</location>
        <topology evidence="1">Single-pass type I membrane protein</topology>
    </subcellularLocation>
</comment>
<evidence type="ECO:0000256" key="11">
    <source>
        <dbReference type="ARBA" id="ARBA00023136"/>
    </source>
</evidence>
<evidence type="ECO:0000256" key="4">
    <source>
        <dbReference type="ARBA" id="ARBA00022679"/>
    </source>
</evidence>
<protein>
    <recommendedName>
        <fullName evidence="15">Protein kinase domain-containing protein</fullName>
    </recommendedName>
</protein>
<dbReference type="FunFam" id="3.80.10.10:FF:000041">
    <property type="entry name" value="LRR receptor-like serine/threonine-protein kinase ERECTA"/>
    <property type="match status" value="1"/>
</dbReference>
<name>A0AAV5L5I3_9ROSI</name>
<evidence type="ECO:0000256" key="13">
    <source>
        <dbReference type="ARBA" id="ARBA00023180"/>
    </source>
</evidence>
<dbReference type="PANTHER" id="PTHR48053">
    <property type="entry name" value="LEUCINE RICH REPEAT FAMILY PROTEIN, EXPRESSED"/>
    <property type="match status" value="1"/>
</dbReference>
<comment type="caution">
    <text evidence="16">The sequence shown here is derived from an EMBL/GenBank/DDBJ whole genome shotgun (WGS) entry which is preliminary data.</text>
</comment>
<keyword evidence="4" id="KW-0808">Transferase</keyword>
<keyword evidence="5" id="KW-0812">Transmembrane</keyword>
<evidence type="ECO:0000313" key="16">
    <source>
        <dbReference type="EMBL" id="GKV32310.1"/>
    </source>
</evidence>
<dbReference type="PROSITE" id="PS50011">
    <property type="entry name" value="PROTEIN_KINASE_DOM"/>
    <property type="match status" value="1"/>
</dbReference>